<dbReference type="GO" id="GO:0030008">
    <property type="term" value="C:TRAPP complex"/>
    <property type="evidence" value="ECO:0007669"/>
    <property type="project" value="InterPro"/>
</dbReference>
<name>A0A367XNN7_9ASCO</name>
<organism evidence="9 10">
    <name type="scientific">Candida viswanathii</name>
    <dbReference type="NCBI Taxonomy" id="5486"/>
    <lineage>
        <taxon>Eukaryota</taxon>
        <taxon>Fungi</taxon>
        <taxon>Dikarya</taxon>
        <taxon>Ascomycota</taxon>
        <taxon>Saccharomycotina</taxon>
        <taxon>Pichiomycetes</taxon>
        <taxon>Debaryomycetaceae</taxon>
        <taxon>Candida/Lodderomyces clade</taxon>
        <taxon>Candida</taxon>
    </lineage>
</organism>
<proteinExistence type="inferred from homology"/>
<comment type="subcellular location">
    <subcellularLocation>
        <location evidence="2">Endoplasmic reticulum</location>
    </subcellularLocation>
    <subcellularLocation>
        <location evidence="1 8">Golgi apparatus</location>
        <location evidence="1 8">cis-Golgi network</location>
    </subcellularLocation>
</comment>
<dbReference type="EMBL" id="QLNQ01000030">
    <property type="protein sequence ID" value="RCK55168.1"/>
    <property type="molecule type" value="Genomic_DNA"/>
</dbReference>
<dbReference type="SUPFAM" id="SSF111126">
    <property type="entry name" value="Ligand-binding domain in the NO signalling and Golgi transport"/>
    <property type="match status" value="1"/>
</dbReference>
<evidence type="ECO:0000256" key="4">
    <source>
        <dbReference type="ARBA" id="ARBA00022448"/>
    </source>
</evidence>
<comment type="caution">
    <text evidence="9">The sequence shown here is derived from an EMBL/GenBank/DDBJ whole genome shotgun (WGS) entry which is preliminary data.</text>
</comment>
<evidence type="ECO:0000256" key="3">
    <source>
        <dbReference type="ARBA" id="ARBA00006218"/>
    </source>
</evidence>
<dbReference type="STRING" id="5486.A0A367XNN7"/>
<protein>
    <recommendedName>
        <fullName evidence="8">Trafficking protein particle complex subunit BET3</fullName>
    </recommendedName>
</protein>
<dbReference type="AlphaFoldDB" id="A0A367XNN7"/>
<keyword evidence="6 8" id="KW-0931">ER-Golgi transport</keyword>
<evidence type="ECO:0000256" key="5">
    <source>
        <dbReference type="ARBA" id="ARBA00022824"/>
    </source>
</evidence>
<dbReference type="InterPro" id="IPR016721">
    <property type="entry name" value="Bet3"/>
</dbReference>
<evidence type="ECO:0000256" key="8">
    <source>
        <dbReference type="PIRNR" id="PIRNR018293"/>
    </source>
</evidence>
<dbReference type="OrthoDB" id="10262857at2759"/>
<evidence type="ECO:0000313" key="10">
    <source>
        <dbReference type="Proteomes" id="UP000253472"/>
    </source>
</evidence>
<dbReference type="GO" id="GO:0005783">
    <property type="term" value="C:endoplasmic reticulum"/>
    <property type="evidence" value="ECO:0007669"/>
    <property type="project" value="UniProtKB-SubCell"/>
</dbReference>
<dbReference type="InterPro" id="IPR007194">
    <property type="entry name" value="TRAPP_component"/>
</dbReference>
<dbReference type="GO" id="GO:0048193">
    <property type="term" value="P:Golgi vesicle transport"/>
    <property type="evidence" value="ECO:0007669"/>
    <property type="project" value="InterPro"/>
</dbReference>
<dbReference type="PIRSF" id="PIRSF018293">
    <property type="entry name" value="TRAPP_I_complex_Bet3"/>
    <property type="match status" value="1"/>
</dbReference>
<sequence length="191" mass="21646">MSKKASGDDIWKNNVEKINSELFTLTYGSVVAQLCRDFQNNYHEVNNQLDKMGYNMGLRLIEEFLAKTGVRRCQTFKETADVVSKLGFKLFLNIQPVVENWSSDNKACTLVIPEPNPLTEFVELPVTADARIGKELWYSQVLCGVLRGALQMVQLDCDVAFVKDVLRGDERTEIRLKLNKVLKDEVPAGED</sequence>
<evidence type="ECO:0000256" key="7">
    <source>
        <dbReference type="ARBA" id="ARBA00023034"/>
    </source>
</evidence>
<dbReference type="GO" id="GO:0016236">
    <property type="term" value="P:macroautophagy"/>
    <property type="evidence" value="ECO:0007669"/>
    <property type="project" value="UniProtKB-ARBA"/>
</dbReference>
<comment type="similarity">
    <text evidence="3 8">Belongs to the TRAPP small subunits family. BET3 subfamily.</text>
</comment>
<keyword evidence="10" id="KW-1185">Reference proteome</keyword>
<dbReference type="GO" id="GO:0005794">
    <property type="term" value="C:Golgi apparatus"/>
    <property type="evidence" value="ECO:0007669"/>
    <property type="project" value="UniProtKB-SubCell"/>
</dbReference>
<keyword evidence="4 8" id="KW-0813">Transport</keyword>
<gene>
    <name evidence="9" type="primary">BET3_1</name>
    <name evidence="9" type="ORF">Cantr_03875</name>
</gene>
<keyword evidence="5" id="KW-0256">Endoplasmic reticulum</keyword>
<dbReference type="Gene3D" id="3.30.1380.20">
    <property type="entry name" value="Trafficking protein particle complex subunit 3"/>
    <property type="match status" value="1"/>
</dbReference>
<evidence type="ECO:0000256" key="6">
    <source>
        <dbReference type="ARBA" id="ARBA00022892"/>
    </source>
</evidence>
<reference evidence="9 10" key="1">
    <citation type="submission" date="2018-06" db="EMBL/GenBank/DDBJ databases">
        <title>Whole genome sequencing of Candida tropicalis (genome annotated by CSBL at Korea University).</title>
        <authorList>
            <person name="Ahn J."/>
        </authorList>
    </citation>
    <scope>NUCLEOTIDE SEQUENCE [LARGE SCALE GENOMIC DNA]</scope>
    <source>
        <strain evidence="9 10">ATCC 20962</strain>
    </source>
</reference>
<dbReference type="Pfam" id="PF04051">
    <property type="entry name" value="TRAPP"/>
    <property type="match status" value="1"/>
</dbReference>
<dbReference type="Proteomes" id="UP000253472">
    <property type="component" value="Unassembled WGS sequence"/>
</dbReference>
<keyword evidence="7 8" id="KW-0333">Golgi apparatus</keyword>
<dbReference type="PANTHER" id="PTHR13048">
    <property type="entry name" value="TRAFFICKING PROTEIN PARTICLE COMPLEX SUBUNIT 3"/>
    <property type="match status" value="1"/>
</dbReference>
<dbReference type="FunFam" id="3.30.1380.20:FF:000001">
    <property type="entry name" value="Trafficking protein particle complex subunit BET3"/>
    <property type="match status" value="1"/>
</dbReference>
<evidence type="ECO:0000256" key="1">
    <source>
        <dbReference type="ARBA" id="ARBA00004222"/>
    </source>
</evidence>
<dbReference type="CDD" id="cd14942">
    <property type="entry name" value="TRAPPC3_bet3"/>
    <property type="match status" value="1"/>
</dbReference>
<evidence type="ECO:0000256" key="2">
    <source>
        <dbReference type="ARBA" id="ARBA00004240"/>
    </source>
</evidence>
<evidence type="ECO:0000313" key="9">
    <source>
        <dbReference type="EMBL" id="RCK55168.1"/>
    </source>
</evidence>
<dbReference type="InterPro" id="IPR024096">
    <property type="entry name" value="NO_sig/Golgi_transp_ligand-bd"/>
</dbReference>
<accession>A0A367XNN7</accession>